<sequence length="211" mass="23454">MEPVGILTKLILAVLVGGVIGAEREYRSKLAGFRTLIMICLGSTLFTIFSRFIASPTEVSRVASNVVVGIGFVGAGVIFKGDNNRVNGITTAATIWVTAALGVGIGAGYYVISFLGCAFVLLTHIGFPYLEGLIDKANRGRTYKIVFPYPEFDEQSFDKIFKEYHLKAKEGYQSKKGAWIVGEWLVYGRQKNHDRFIQHILQESRIEQFDF</sequence>
<keyword evidence="3" id="KW-1003">Cell membrane</keyword>
<dbReference type="InterPro" id="IPR049177">
    <property type="entry name" value="MgtC_SapB_SrpB_YhiD_N"/>
</dbReference>
<feature type="transmembrane region" description="Helical" evidence="7">
    <location>
        <begin position="111"/>
        <end position="130"/>
    </location>
</feature>
<keyword evidence="4 7" id="KW-0812">Transmembrane</keyword>
<organism evidence="9 10">
    <name type="scientific">Taibaiella soli</name>
    <dbReference type="NCBI Taxonomy" id="1649169"/>
    <lineage>
        <taxon>Bacteria</taxon>
        <taxon>Pseudomonadati</taxon>
        <taxon>Bacteroidota</taxon>
        <taxon>Chitinophagia</taxon>
        <taxon>Chitinophagales</taxon>
        <taxon>Chitinophagaceae</taxon>
        <taxon>Taibaiella</taxon>
    </lineage>
</organism>
<dbReference type="AlphaFoldDB" id="A0A2W2BLP6"/>
<feature type="domain" description="MgtC/SapB/SrpB/YhiD N-terminal" evidence="8">
    <location>
        <begin position="10"/>
        <end position="131"/>
    </location>
</feature>
<name>A0A2W2BLP6_9BACT</name>
<evidence type="ECO:0000259" key="8">
    <source>
        <dbReference type="Pfam" id="PF02308"/>
    </source>
</evidence>
<dbReference type="Proteomes" id="UP000248745">
    <property type="component" value="Unassembled WGS sequence"/>
</dbReference>
<dbReference type="PANTHER" id="PTHR33778:SF1">
    <property type="entry name" value="MAGNESIUM TRANSPORTER YHID-RELATED"/>
    <property type="match status" value="1"/>
</dbReference>
<dbReference type="PRINTS" id="PR01837">
    <property type="entry name" value="MGTCSAPBPROT"/>
</dbReference>
<evidence type="ECO:0000256" key="5">
    <source>
        <dbReference type="ARBA" id="ARBA00022989"/>
    </source>
</evidence>
<keyword evidence="10" id="KW-1185">Reference proteome</keyword>
<dbReference type="RefSeq" id="WP_110997193.1">
    <property type="nucleotide sequence ID" value="NZ_QKTW01000003.1"/>
</dbReference>
<comment type="similarity">
    <text evidence="2">Belongs to the MgtC/SapB family.</text>
</comment>
<feature type="transmembrane region" description="Helical" evidence="7">
    <location>
        <begin position="35"/>
        <end position="53"/>
    </location>
</feature>
<feature type="transmembrane region" description="Helical" evidence="7">
    <location>
        <begin position="6"/>
        <end position="23"/>
    </location>
</feature>
<comment type="subcellular location">
    <subcellularLocation>
        <location evidence="1">Cell membrane</location>
        <topology evidence="1">Multi-pass membrane protein</topology>
    </subcellularLocation>
</comment>
<comment type="caution">
    <text evidence="9">The sequence shown here is derived from an EMBL/GenBank/DDBJ whole genome shotgun (WGS) entry which is preliminary data.</text>
</comment>
<dbReference type="InterPro" id="IPR003416">
    <property type="entry name" value="MgtC/SapB/SrpB/YhiD_fam"/>
</dbReference>
<reference evidence="9 10" key="1">
    <citation type="submission" date="2018-06" db="EMBL/GenBank/DDBJ databases">
        <title>Mucibacter soli gen. nov., sp. nov., a new member of the family Chitinophagaceae producing mucin.</title>
        <authorList>
            <person name="Kim M.-K."/>
            <person name="Park S."/>
            <person name="Kim T.-S."/>
            <person name="Joung Y."/>
            <person name="Han J.-H."/>
            <person name="Kim S.B."/>
        </authorList>
    </citation>
    <scope>NUCLEOTIDE SEQUENCE [LARGE SCALE GENOMIC DNA]</scope>
    <source>
        <strain evidence="9 10">R1-15</strain>
    </source>
</reference>
<keyword evidence="6 7" id="KW-0472">Membrane</keyword>
<dbReference type="GO" id="GO:0005886">
    <property type="term" value="C:plasma membrane"/>
    <property type="evidence" value="ECO:0007669"/>
    <property type="project" value="UniProtKB-SubCell"/>
</dbReference>
<dbReference type="PANTHER" id="PTHR33778">
    <property type="entry name" value="PROTEIN MGTC"/>
    <property type="match status" value="1"/>
</dbReference>
<feature type="transmembrane region" description="Helical" evidence="7">
    <location>
        <begin position="86"/>
        <end position="105"/>
    </location>
</feature>
<evidence type="ECO:0000313" key="9">
    <source>
        <dbReference type="EMBL" id="PZF74356.1"/>
    </source>
</evidence>
<evidence type="ECO:0000313" key="10">
    <source>
        <dbReference type="Proteomes" id="UP000248745"/>
    </source>
</evidence>
<evidence type="ECO:0000256" key="3">
    <source>
        <dbReference type="ARBA" id="ARBA00022475"/>
    </source>
</evidence>
<evidence type="ECO:0000256" key="1">
    <source>
        <dbReference type="ARBA" id="ARBA00004651"/>
    </source>
</evidence>
<keyword evidence="5 7" id="KW-1133">Transmembrane helix</keyword>
<evidence type="ECO:0000256" key="7">
    <source>
        <dbReference type="SAM" id="Phobius"/>
    </source>
</evidence>
<dbReference type="EMBL" id="QKTW01000003">
    <property type="protein sequence ID" value="PZF74356.1"/>
    <property type="molecule type" value="Genomic_DNA"/>
</dbReference>
<gene>
    <name evidence="9" type="ORF">DN068_01885</name>
</gene>
<accession>A0A2W2BLP6</accession>
<proteinExistence type="inferred from homology"/>
<evidence type="ECO:0000256" key="2">
    <source>
        <dbReference type="ARBA" id="ARBA00009298"/>
    </source>
</evidence>
<evidence type="ECO:0000256" key="4">
    <source>
        <dbReference type="ARBA" id="ARBA00022692"/>
    </source>
</evidence>
<evidence type="ECO:0000256" key="6">
    <source>
        <dbReference type="ARBA" id="ARBA00023136"/>
    </source>
</evidence>
<dbReference type="Pfam" id="PF02308">
    <property type="entry name" value="MgtC"/>
    <property type="match status" value="1"/>
</dbReference>
<protein>
    <submittedName>
        <fullName evidence="9">MgtC/SapB family protein</fullName>
    </submittedName>
</protein>
<feature type="transmembrane region" description="Helical" evidence="7">
    <location>
        <begin position="59"/>
        <end position="79"/>
    </location>
</feature>
<dbReference type="OrthoDB" id="9811198at2"/>